<comment type="caution">
    <text evidence="9">The sequence shown here is derived from an EMBL/GenBank/DDBJ whole genome shotgun (WGS) entry which is preliminary data.</text>
</comment>
<feature type="transmembrane region" description="Helical" evidence="7">
    <location>
        <begin position="280"/>
        <end position="297"/>
    </location>
</feature>
<feature type="transmembrane region" description="Helical" evidence="7">
    <location>
        <begin position="224"/>
        <end position="243"/>
    </location>
</feature>
<gene>
    <name evidence="9" type="ORF">ENT17_03680</name>
</gene>
<feature type="transmembrane region" description="Helical" evidence="7">
    <location>
        <begin position="158"/>
        <end position="179"/>
    </location>
</feature>
<evidence type="ECO:0000256" key="6">
    <source>
        <dbReference type="ARBA" id="ARBA00023136"/>
    </source>
</evidence>
<dbReference type="PANTHER" id="PTHR32322">
    <property type="entry name" value="INNER MEMBRANE TRANSPORTER"/>
    <property type="match status" value="1"/>
</dbReference>
<dbReference type="InterPro" id="IPR037185">
    <property type="entry name" value="EmrE-like"/>
</dbReference>
<proteinExistence type="inferred from homology"/>
<keyword evidence="3" id="KW-1003">Cell membrane</keyword>
<feature type="transmembrane region" description="Helical" evidence="7">
    <location>
        <begin position="72"/>
        <end position="90"/>
    </location>
</feature>
<dbReference type="SUPFAM" id="SSF103481">
    <property type="entry name" value="Multidrug resistance efflux transporter EmrE"/>
    <property type="match status" value="2"/>
</dbReference>
<dbReference type="Gene3D" id="1.10.3730.20">
    <property type="match status" value="1"/>
</dbReference>
<feature type="transmembrane region" description="Helical" evidence="7">
    <location>
        <begin position="102"/>
        <end position="121"/>
    </location>
</feature>
<dbReference type="InterPro" id="IPR000620">
    <property type="entry name" value="EamA_dom"/>
</dbReference>
<feature type="transmembrane region" description="Helical" evidence="7">
    <location>
        <begin position="12"/>
        <end position="35"/>
    </location>
</feature>
<evidence type="ECO:0000256" key="4">
    <source>
        <dbReference type="ARBA" id="ARBA00022692"/>
    </source>
</evidence>
<comment type="similarity">
    <text evidence="2">Belongs to the EamA transporter family.</text>
</comment>
<name>A0A7C4KYM9_9CHLR</name>
<feature type="transmembrane region" description="Helical" evidence="7">
    <location>
        <begin position="128"/>
        <end position="146"/>
    </location>
</feature>
<feature type="transmembrane region" description="Helical" evidence="7">
    <location>
        <begin position="191"/>
        <end position="209"/>
    </location>
</feature>
<feature type="domain" description="EamA" evidence="8">
    <location>
        <begin position="161"/>
        <end position="297"/>
    </location>
</feature>
<protein>
    <submittedName>
        <fullName evidence="9">DMT family transporter</fullName>
    </submittedName>
</protein>
<keyword evidence="4 7" id="KW-0812">Transmembrane</keyword>
<feature type="domain" description="EamA" evidence="8">
    <location>
        <begin position="12"/>
        <end position="145"/>
    </location>
</feature>
<evidence type="ECO:0000256" key="7">
    <source>
        <dbReference type="SAM" id="Phobius"/>
    </source>
</evidence>
<sequence length="307" mass="32663">MTAASAPARRWIVILKVLFAVAVWGGSFIATKIALRDVAPVTIVWTRFGIGVLILGLAVARRGGYRRPGLRDLAYFALLGGLGITFHQWLQSTGLITAQATTTAWIVASTPVFMALLGWLFLQEALGLVKVGGIVLAAAGVLLVVSRGDWRALSLGQFGTPGDMLILISAPNWAVFSALSRDGLRRYPAALMMFFVMGFGWLFSSIFFFNGPGLADLGRLTVEGWTAVLFLGIACSGLAYIFWYDALQAMPSAQVGVFLYLEPLVTVAVAGAVLGEALTAATLAGGIIILLGVWLVNRQMNGPARKG</sequence>
<evidence type="ECO:0000256" key="5">
    <source>
        <dbReference type="ARBA" id="ARBA00022989"/>
    </source>
</evidence>
<dbReference type="EMBL" id="DSXR01000044">
    <property type="protein sequence ID" value="HGS86698.1"/>
    <property type="molecule type" value="Genomic_DNA"/>
</dbReference>
<evidence type="ECO:0000313" key="9">
    <source>
        <dbReference type="EMBL" id="HGS86698.1"/>
    </source>
</evidence>
<dbReference type="PANTHER" id="PTHR32322:SF18">
    <property type="entry name" value="S-ADENOSYLMETHIONINE_S-ADENOSYLHOMOCYSTEINE TRANSPORTER"/>
    <property type="match status" value="1"/>
</dbReference>
<reference evidence="9" key="1">
    <citation type="journal article" date="2020" name="mSystems">
        <title>Genome- and Community-Level Interaction Insights into Carbon Utilization and Element Cycling Functions of Hydrothermarchaeota in Hydrothermal Sediment.</title>
        <authorList>
            <person name="Zhou Z."/>
            <person name="Liu Y."/>
            <person name="Xu W."/>
            <person name="Pan J."/>
            <person name="Luo Z.H."/>
            <person name="Li M."/>
        </authorList>
    </citation>
    <scope>NUCLEOTIDE SEQUENCE [LARGE SCALE GENOMIC DNA]</scope>
    <source>
        <strain evidence="9">SpSt-556</strain>
    </source>
</reference>
<comment type="subcellular location">
    <subcellularLocation>
        <location evidence="1">Cell membrane</location>
        <topology evidence="1">Multi-pass membrane protein</topology>
    </subcellularLocation>
</comment>
<feature type="transmembrane region" description="Helical" evidence="7">
    <location>
        <begin position="255"/>
        <end position="274"/>
    </location>
</feature>
<accession>A0A7C4KYM9</accession>
<keyword evidence="6 7" id="KW-0472">Membrane</keyword>
<evidence type="ECO:0000256" key="1">
    <source>
        <dbReference type="ARBA" id="ARBA00004651"/>
    </source>
</evidence>
<dbReference type="AlphaFoldDB" id="A0A7C4KYM9"/>
<dbReference type="Pfam" id="PF00892">
    <property type="entry name" value="EamA"/>
    <property type="match status" value="2"/>
</dbReference>
<evidence type="ECO:0000256" key="2">
    <source>
        <dbReference type="ARBA" id="ARBA00007362"/>
    </source>
</evidence>
<feature type="transmembrane region" description="Helical" evidence="7">
    <location>
        <begin position="41"/>
        <end position="60"/>
    </location>
</feature>
<organism evidence="9">
    <name type="scientific">Bellilinea caldifistulae</name>
    <dbReference type="NCBI Taxonomy" id="360411"/>
    <lineage>
        <taxon>Bacteria</taxon>
        <taxon>Bacillati</taxon>
        <taxon>Chloroflexota</taxon>
        <taxon>Anaerolineae</taxon>
        <taxon>Anaerolineales</taxon>
        <taxon>Anaerolineaceae</taxon>
        <taxon>Bellilinea</taxon>
    </lineage>
</organism>
<evidence type="ECO:0000256" key="3">
    <source>
        <dbReference type="ARBA" id="ARBA00022475"/>
    </source>
</evidence>
<evidence type="ECO:0000259" key="8">
    <source>
        <dbReference type="Pfam" id="PF00892"/>
    </source>
</evidence>
<dbReference type="InterPro" id="IPR050638">
    <property type="entry name" value="AA-Vitamin_Transporters"/>
</dbReference>
<dbReference type="GO" id="GO:0005886">
    <property type="term" value="C:plasma membrane"/>
    <property type="evidence" value="ECO:0007669"/>
    <property type="project" value="UniProtKB-SubCell"/>
</dbReference>
<keyword evidence="5 7" id="KW-1133">Transmembrane helix</keyword>